<comment type="caution">
    <text evidence="2">The sequence shown here is derived from an EMBL/GenBank/DDBJ whole genome shotgun (WGS) entry which is preliminary data.</text>
</comment>
<dbReference type="PATRIC" id="fig|1073372.3.peg.1340"/>
<keyword evidence="1" id="KW-0812">Transmembrane</keyword>
<gene>
    <name evidence="2" type="ORF">HMPREF1195_01302</name>
</gene>
<dbReference type="InterPro" id="IPR031551">
    <property type="entry name" value="Asp4"/>
</dbReference>
<dbReference type="EMBL" id="AZJD01000004">
    <property type="protein sequence ID" value="ETD13166.1"/>
    <property type="molecule type" value="Genomic_DNA"/>
</dbReference>
<dbReference type="HOGENOM" id="CLU_210467_0_0_9"/>
<dbReference type="Pfam" id="PF16996">
    <property type="entry name" value="Asp4"/>
    <property type="match status" value="1"/>
</dbReference>
<evidence type="ECO:0000256" key="1">
    <source>
        <dbReference type="SAM" id="Phobius"/>
    </source>
</evidence>
<evidence type="ECO:0000313" key="3">
    <source>
        <dbReference type="Proteomes" id="UP000018716"/>
    </source>
</evidence>
<keyword evidence="1" id="KW-0472">Membrane</keyword>
<name>V8BF80_STRPA</name>
<reference evidence="2 3" key="1">
    <citation type="submission" date="2013-10" db="EMBL/GenBank/DDBJ databases">
        <title>The Genome Sequence of Streptococcus parasanguinis CC87K.</title>
        <authorList>
            <consortium name="The Broad Institute Genomics Platform"/>
            <person name="Earl A."/>
            <person name="Allen-Vercoe E."/>
            <person name="Daigneault M."/>
            <person name="Young S.K."/>
            <person name="Zeng Q."/>
            <person name="Gargeya S."/>
            <person name="Fitzgerald M."/>
            <person name="Abouelleil A."/>
            <person name="Alvarado L."/>
            <person name="Chapman S.B."/>
            <person name="Gainer-Dewar J."/>
            <person name="Goldberg J."/>
            <person name="Griggs A."/>
            <person name="Gujja S."/>
            <person name="Hansen M."/>
            <person name="Howarth C."/>
            <person name="Imamovic A."/>
            <person name="Ireland A."/>
            <person name="Larimer J."/>
            <person name="McCowan C."/>
            <person name="Murphy C."/>
            <person name="Pearson M."/>
            <person name="Poon T.W."/>
            <person name="Priest M."/>
            <person name="Roberts A."/>
            <person name="Saif S."/>
            <person name="Shea T."/>
            <person name="Sykes S."/>
            <person name="Wortman J."/>
            <person name="Nusbaum C."/>
            <person name="Birren B."/>
        </authorList>
    </citation>
    <scope>NUCLEOTIDE SEQUENCE [LARGE SCALE GENOMIC DNA]</scope>
    <source>
        <strain evidence="2 3">CC87K</strain>
    </source>
</reference>
<protein>
    <recommendedName>
        <fullName evidence="4">Accessory secretory protein Asp4</fullName>
    </recommendedName>
</protein>
<organism evidence="2 3">
    <name type="scientific">Streptococcus parasanguinis CC87K</name>
    <dbReference type="NCBI Taxonomy" id="1073372"/>
    <lineage>
        <taxon>Bacteria</taxon>
        <taxon>Bacillati</taxon>
        <taxon>Bacillota</taxon>
        <taxon>Bacilli</taxon>
        <taxon>Lactobacillales</taxon>
        <taxon>Streptococcaceae</taxon>
        <taxon>Streptococcus</taxon>
    </lineage>
</organism>
<sequence>MDTVSDRKKDLFYKEVEGRMESLKRRPAEKEKTTRSEKINVTFNVIIGLVILLGVIFTLFRVLGGS</sequence>
<keyword evidence="1" id="KW-1133">Transmembrane helix</keyword>
<evidence type="ECO:0000313" key="2">
    <source>
        <dbReference type="EMBL" id="ETD13166.1"/>
    </source>
</evidence>
<dbReference type="AlphaFoldDB" id="V8BF80"/>
<proteinExistence type="predicted"/>
<dbReference type="Proteomes" id="UP000018716">
    <property type="component" value="Unassembled WGS sequence"/>
</dbReference>
<accession>V8BF80</accession>
<feature type="transmembrane region" description="Helical" evidence="1">
    <location>
        <begin position="41"/>
        <end position="63"/>
    </location>
</feature>
<evidence type="ECO:0008006" key="4">
    <source>
        <dbReference type="Google" id="ProtNLM"/>
    </source>
</evidence>
<keyword evidence="3" id="KW-1185">Reference proteome</keyword>